<reference evidence="2 3" key="1">
    <citation type="submission" date="2015-08" db="EMBL/GenBank/DDBJ databases">
        <title>Draft genome sequence of cellulolytic and xylanolytic Paenibacillus sp. A59, isolated from a decaying forest soil from Patagonia, Argentina.</title>
        <authorList>
            <person name="Ghio S."/>
            <person name="Caceres A.M."/>
            <person name="Talia P."/>
            <person name="Grasso D."/>
            <person name="Campos E."/>
        </authorList>
    </citation>
    <scope>NUCLEOTIDE SEQUENCE [LARGE SCALE GENOMIC DNA]</scope>
    <source>
        <strain evidence="2 3">A59</strain>
    </source>
</reference>
<protein>
    <submittedName>
        <fullName evidence="2">Uncharacterized protein</fullName>
    </submittedName>
</protein>
<organism evidence="2 3">
    <name type="scientific">Paenibacillus xylanivorans</name>
    <dbReference type="NCBI Taxonomy" id="1705561"/>
    <lineage>
        <taxon>Bacteria</taxon>
        <taxon>Bacillati</taxon>
        <taxon>Bacillota</taxon>
        <taxon>Bacilli</taxon>
        <taxon>Bacillales</taxon>
        <taxon>Paenibacillaceae</taxon>
        <taxon>Paenibacillus</taxon>
    </lineage>
</organism>
<proteinExistence type="predicted"/>
<dbReference type="PATRIC" id="fig|1705561.3.peg.1096"/>
<evidence type="ECO:0000313" key="3">
    <source>
        <dbReference type="Proteomes" id="UP000037688"/>
    </source>
</evidence>
<comment type="caution">
    <text evidence="2">The sequence shown here is derived from an EMBL/GenBank/DDBJ whole genome shotgun (WGS) entry which is preliminary data.</text>
</comment>
<evidence type="ECO:0000256" key="1">
    <source>
        <dbReference type="SAM" id="SignalP"/>
    </source>
</evidence>
<evidence type="ECO:0000313" key="2">
    <source>
        <dbReference type="EMBL" id="KOY17246.1"/>
    </source>
</evidence>
<sequence length="171" mass="18468">MKKNSFLKMLSVAVMSTGLALGSVAPTFAAENVEIPDTSIIGSESYVAPVPGANNDGFSTFATISTHSWLKSYKNLYGITVATQEAFAQWTWDDGKITNFGNLWQNNSTAPLYGFKDEENKWNYKYTSTGQTNQGVLFESGIPTPWGHAGGSEFTSRILINVSSTGSSTAQ</sequence>
<name>A0A0M9BS70_9BACL</name>
<keyword evidence="1" id="KW-0732">Signal</keyword>
<accession>A0A0M9BS70</accession>
<feature type="signal peptide" evidence="1">
    <location>
        <begin position="1"/>
        <end position="29"/>
    </location>
</feature>
<dbReference type="EMBL" id="LITU01000042">
    <property type="protein sequence ID" value="KOY17246.1"/>
    <property type="molecule type" value="Genomic_DNA"/>
</dbReference>
<dbReference type="RefSeq" id="WP_053780083.1">
    <property type="nucleotide sequence ID" value="NZ_LITU01000042.1"/>
</dbReference>
<keyword evidence="3" id="KW-1185">Reference proteome</keyword>
<dbReference type="OrthoDB" id="3035770at2"/>
<dbReference type="AlphaFoldDB" id="A0A0M9BS70"/>
<gene>
    <name evidence="2" type="ORF">AMS66_06850</name>
</gene>
<feature type="chain" id="PRO_5005832343" evidence="1">
    <location>
        <begin position="30"/>
        <end position="171"/>
    </location>
</feature>
<dbReference type="Proteomes" id="UP000037688">
    <property type="component" value="Unassembled WGS sequence"/>
</dbReference>